<feature type="chain" id="PRO_5002681055" description="Mitochondrial inner membrane protease subunit" evidence="12">
    <location>
        <begin position="21"/>
        <end position="155"/>
    </location>
</feature>
<dbReference type="GeneID" id="5129247"/>
<dbReference type="GO" id="GO:0006627">
    <property type="term" value="P:protein processing involved in protein targeting to mitochondrion"/>
    <property type="evidence" value="ECO:0007669"/>
    <property type="project" value="InterPro"/>
</dbReference>
<evidence type="ECO:0000256" key="7">
    <source>
        <dbReference type="ARBA" id="ARBA00022989"/>
    </source>
</evidence>
<dbReference type="VEuPathDB" id="FungiDB:PGUG_00974"/>
<keyword evidence="9" id="KW-0472">Membrane</keyword>
<evidence type="ECO:0000256" key="10">
    <source>
        <dbReference type="PIRSR" id="PIRSR600223-1"/>
    </source>
</evidence>
<dbReference type="InterPro" id="IPR036286">
    <property type="entry name" value="LexA/Signal_pep-like_sf"/>
</dbReference>
<dbReference type="RefSeq" id="XP_001487597.1">
    <property type="nucleotide sequence ID" value="XM_001487547.1"/>
</dbReference>
<sequence length="155" mass="17441">MAHYTRTAFVTLTWFPVLYTFHNHVYQPCHISGTSMSPTFNPGTTTTSQDIAIVQKYNLKRPNSLRRGDIIMFRSPNNPEKLVTKRITGLQGDTVFPHSPPYPKNQALIPRNHLWVEGDNTAHSVDSNTFGPISQGLVVGKVVAIIWPLSRMQIV</sequence>
<dbReference type="Pfam" id="PF10502">
    <property type="entry name" value="Peptidase_S26"/>
    <property type="match status" value="2"/>
</dbReference>
<keyword evidence="6 11" id="KW-0378">Hydrolase</keyword>
<evidence type="ECO:0000313" key="14">
    <source>
        <dbReference type="EMBL" id="EDK36876.1"/>
    </source>
</evidence>
<dbReference type="eggNOG" id="KOG1568">
    <property type="taxonomic scope" value="Eukaryota"/>
</dbReference>
<keyword evidence="7" id="KW-1133">Transmembrane helix</keyword>
<feature type="active site" evidence="10">
    <location>
        <position position="35"/>
    </location>
</feature>
<evidence type="ECO:0000313" key="15">
    <source>
        <dbReference type="Proteomes" id="UP000001997"/>
    </source>
</evidence>
<evidence type="ECO:0000256" key="2">
    <source>
        <dbReference type="ARBA" id="ARBA00007066"/>
    </source>
</evidence>
<evidence type="ECO:0000256" key="11">
    <source>
        <dbReference type="RuleBase" id="RU362041"/>
    </source>
</evidence>
<dbReference type="STRING" id="294746.A5DCG9"/>
<dbReference type="PANTHER" id="PTHR46041:SF2">
    <property type="entry name" value="MITOCHONDRIAL INNER MEMBRANE PROTEASE SUBUNIT 2"/>
    <property type="match status" value="1"/>
</dbReference>
<dbReference type="FunFam" id="2.10.109.10:FF:000005">
    <property type="entry name" value="Mitochondrial inner membrane protease subunit"/>
    <property type="match status" value="1"/>
</dbReference>
<dbReference type="OrthoDB" id="9996127at2759"/>
<dbReference type="InterPro" id="IPR019758">
    <property type="entry name" value="Pept_S26A_signal_pept_1_CS"/>
</dbReference>
<evidence type="ECO:0000256" key="3">
    <source>
        <dbReference type="ARBA" id="ARBA00022670"/>
    </source>
</evidence>
<dbReference type="PROSITE" id="PS00761">
    <property type="entry name" value="SPASE_I_3"/>
    <property type="match status" value="1"/>
</dbReference>
<dbReference type="OMA" id="WIPVIAW"/>
<protein>
    <recommendedName>
        <fullName evidence="11">Mitochondrial inner membrane protease subunit</fullName>
        <ecNumber evidence="11">3.4.21.-</ecNumber>
    </recommendedName>
</protein>
<dbReference type="InterPro" id="IPR019533">
    <property type="entry name" value="Peptidase_S26"/>
</dbReference>
<dbReference type="HOGENOM" id="CLU_028723_4_1_1"/>
<dbReference type="GO" id="GO:0042720">
    <property type="term" value="C:mitochondrial inner membrane peptidase complex"/>
    <property type="evidence" value="ECO:0007669"/>
    <property type="project" value="InterPro"/>
</dbReference>
<dbReference type="KEGG" id="pgu:PGUG_00974"/>
<dbReference type="PRINTS" id="PR00727">
    <property type="entry name" value="LEADERPTASE"/>
</dbReference>
<dbReference type="SUPFAM" id="SSF51306">
    <property type="entry name" value="LexA/Signal peptidase"/>
    <property type="match status" value="1"/>
</dbReference>
<feature type="domain" description="Peptidase S26" evidence="13">
    <location>
        <begin position="105"/>
        <end position="147"/>
    </location>
</feature>
<keyword evidence="15" id="KW-1185">Reference proteome</keyword>
<dbReference type="AlphaFoldDB" id="A5DCG9"/>
<evidence type="ECO:0000259" key="13">
    <source>
        <dbReference type="Pfam" id="PF10502"/>
    </source>
</evidence>
<comment type="similarity">
    <text evidence="2">Belongs to the peptidase S26 family. IMP2 subfamily.</text>
</comment>
<evidence type="ECO:0000256" key="1">
    <source>
        <dbReference type="ARBA" id="ARBA00004434"/>
    </source>
</evidence>
<proteinExistence type="inferred from homology"/>
<gene>
    <name evidence="14" type="ORF">PGUG_00974</name>
</gene>
<dbReference type="Gene3D" id="2.10.109.10">
    <property type="entry name" value="Umud Fragment, subunit A"/>
    <property type="match status" value="1"/>
</dbReference>
<name>A5DCG9_PICGU</name>
<dbReference type="CDD" id="cd06530">
    <property type="entry name" value="S26_SPase_I"/>
    <property type="match status" value="1"/>
</dbReference>
<keyword evidence="5 11" id="KW-0999">Mitochondrion inner membrane</keyword>
<dbReference type="GO" id="GO:0004252">
    <property type="term" value="F:serine-type endopeptidase activity"/>
    <property type="evidence" value="ECO:0007669"/>
    <property type="project" value="InterPro"/>
</dbReference>
<accession>A5DCG9</accession>
<dbReference type="PANTHER" id="PTHR46041">
    <property type="entry name" value="MITOCHONDRIAL INNER MEMBRANE PROTEASE SUBUNIT 2"/>
    <property type="match status" value="1"/>
</dbReference>
<keyword evidence="4" id="KW-0812">Transmembrane</keyword>
<dbReference type="EC" id="3.4.21.-" evidence="11"/>
<dbReference type="InterPro" id="IPR000223">
    <property type="entry name" value="Pept_S26A_signal_pept_1"/>
</dbReference>
<evidence type="ECO:0000256" key="6">
    <source>
        <dbReference type="ARBA" id="ARBA00022801"/>
    </source>
</evidence>
<evidence type="ECO:0000256" key="8">
    <source>
        <dbReference type="ARBA" id="ARBA00023128"/>
    </source>
</evidence>
<dbReference type="FunCoup" id="A5DCG9">
    <property type="interactions" value="367"/>
</dbReference>
<organism evidence="14 15">
    <name type="scientific">Meyerozyma guilliermondii (strain ATCC 6260 / CBS 566 / DSM 6381 / JCM 1539 / NBRC 10279 / NRRL Y-324)</name>
    <name type="common">Yeast</name>
    <name type="synonym">Candida guilliermondii</name>
    <dbReference type="NCBI Taxonomy" id="294746"/>
    <lineage>
        <taxon>Eukaryota</taxon>
        <taxon>Fungi</taxon>
        <taxon>Dikarya</taxon>
        <taxon>Ascomycota</taxon>
        <taxon>Saccharomycotina</taxon>
        <taxon>Pichiomycetes</taxon>
        <taxon>Debaryomycetaceae</taxon>
        <taxon>Meyerozyma</taxon>
    </lineage>
</organism>
<evidence type="ECO:0000256" key="12">
    <source>
        <dbReference type="SAM" id="SignalP"/>
    </source>
</evidence>
<dbReference type="InterPro" id="IPR037730">
    <property type="entry name" value="IMP2"/>
</dbReference>
<evidence type="ECO:0000256" key="5">
    <source>
        <dbReference type="ARBA" id="ARBA00022792"/>
    </source>
</evidence>
<dbReference type="NCBIfam" id="TIGR02227">
    <property type="entry name" value="sigpep_I_bact"/>
    <property type="match status" value="1"/>
</dbReference>
<feature type="signal peptide" evidence="12">
    <location>
        <begin position="1"/>
        <end position="20"/>
    </location>
</feature>
<comment type="subcellular location">
    <subcellularLocation>
        <location evidence="1">Mitochondrion inner membrane</location>
        <topology evidence="1">Single-pass membrane protein</topology>
    </subcellularLocation>
</comment>
<dbReference type="GO" id="GO:0006465">
    <property type="term" value="P:signal peptide processing"/>
    <property type="evidence" value="ECO:0007669"/>
    <property type="project" value="InterPro"/>
</dbReference>
<evidence type="ECO:0000256" key="9">
    <source>
        <dbReference type="ARBA" id="ARBA00023136"/>
    </source>
</evidence>
<keyword evidence="8 11" id="KW-0496">Mitochondrion</keyword>
<feature type="domain" description="Peptidase S26" evidence="13">
    <location>
        <begin position="10"/>
        <end position="95"/>
    </location>
</feature>
<keyword evidence="12" id="KW-0732">Signal</keyword>
<feature type="active site" evidence="10">
    <location>
        <position position="85"/>
    </location>
</feature>
<dbReference type="Proteomes" id="UP000001997">
    <property type="component" value="Unassembled WGS sequence"/>
</dbReference>
<keyword evidence="3 11" id="KW-0645">Protease</keyword>
<dbReference type="EMBL" id="CH408155">
    <property type="protein sequence ID" value="EDK36876.1"/>
    <property type="molecule type" value="Genomic_DNA"/>
</dbReference>
<dbReference type="InParanoid" id="A5DCG9"/>
<evidence type="ECO:0000256" key="4">
    <source>
        <dbReference type="ARBA" id="ARBA00022692"/>
    </source>
</evidence>
<reference evidence="14 15" key="1">
    <citation type="journal article" date="2009" name="Nature">
        <title>Evolution of pathogenicity and sexual reproduction in eight Candida genomes.</title>
        <authorList>
            <person name="Butler G."/>
            <person name="Rasmussen M.D."/>
            <person name="Lin M.F."/>
            <person name="Santos M.A."/>
            <person name="Sakthikumar S."/>
            <person name="Munro C.A."/>
            <person name="Rheinbay E."/>
            <person name="Grabherr M."/>
            <person name="Forche A."/>
            <person name="Reedy J.L."/>
            <person name="Agrafioti I."/>
            <person name="Arnaud M.B."/>
            <person name="Bates S."/>
            <person name="Brown A.J."/>
            <person name="Brunke S."/>
            <person name="Costanzo M.C."/>
            <person name="Fitzpatrick D.A."/>
            <person name="de Groot P.W."/>
            <person name="Harris D."/>
            <person name="Hoyer L.L."/>
            <person name="Hube B."/>
            <person name="Klis F.M."/>
            <person name="Kodira C."/>
            <person name="Lennard N."/>
            <person name="Logue M.E."/>
            <person name="Martin R."/>
            <person name="Neiman A.M."/>
            <person name="Nikolaou E."/>
            <person name="Quail M.A."/>
            <person name="Quinn J."/>
            <person name="Santos M.C."/>
            <person name="Schmitzberger F.F."/>
            <person name="Sherlock G."/>
            <person name="Shah P."/>
            <person name="Silverstein K.A."/>
            <person name="Skrzypek M.S."/>
            <person name="Soll D."/>
            <person name="Staggs R."/>
            <person name="Stansfield I."/>
            <person name="Stumpf M.P."/>
            <person name="Sudbery P.E."/>
            <person name="Srikantha T."/>
            <person name="Zeng Q."/>
            <person name="Berman J."/>
            <person name="Berriman M."/>
            <person name="Heitman J."/>
            <person name="Gow N.A."/>
            <person name="Lorenz M.C."/>
            <person name="Birren B.W."/>
            <person name="Kellis M."/>
            <person name="Cuomo C.A."/>
        </authorList>
    </citation>
    <scope>NUCLEOTIDE SEQUENCE [LARGE SCALE GENOMIC DNA]</scope>
    <source>
        <strain evidence="15">ATCC 6260 / CBS 566 / DSM 6381 / JCM 1539 / NBRC 10279 / NRRL Y-324</strain>
    </source>
</reference>